<evidence type="ECO:0000313" key="2">
    <source>
        <dbReference type="Proteomes" id="UP001172457"/>
    </source>
</evidence>
<protein>
    <submittedName>
        <fullName evidence="1">Uncharacterized protein</fullName>
    </submittedName>
</protein>
<dbReference type="GO" id="GO:0006044">
    <property type="term" value="P:N-acetylglucosamine metabolic process"/>
    <property type="evidence" value="ECO:0007669"/>
    <property type="project" value="TreeGrafter"/>
</dbReference>
<dbReference type="PANTHER" id="PTHR12224:SF0">
    <property type="entry name" value="BETA-1,4-MANNOSYL-GLYCOPROTEIN 4-BETA-N-ACETYLGLUCOSAMINYLTRANSFERASE"/>
    <property type="match status" value="1"/>
</dbReference>
<dbReference type="GO" id="GO:0016020">
    <property type="term" value="C:membrane"/>
    <property type="evidence" value="ECO:0007669"/>
    <property type="project" value="InterPro"/>
</dbReference>
<dbReference type="Proteomes" id="UP001172457">
    <property type="component" value="Chromosome 2"/>
</dbReference>
<dbReference type="GO" id="GO:0003830">
    <property type="term" value="F:beta-1,4-mannosylglycoprotein 4-beta-N-acetylglucosaminyltransferase activity"/>
    <property type="evidence" value="ECO:0007669"/>
    <property type="project" value="InterPro"/>
</dbReference>
<dbReference type="EMBL" id="JARYMX010000002">
    <property type="protein sequence ID" value="KAJ9562470.1"/>
    <property type="molecule type" value="Genomic_DNA"/>
</dbReference>
<dbReference type="Pfam" id="PF04724">
    <property type="entry name" value="Glyco_transf_17"/>
    <property type="match status" value="1"/>
</dbReference>
<organism evidence="1 2">
    <name type="scientific">Centaurea solstitialis</name>
    <name type="common">yellow star-thistle</name>
    <dbReference type="NCBI Taxonomy" id="347529"/>
    <lineage>
        <taxon>Eukaryota</taxon>
        <taxon>Viridiplantae</taxon>
        <taxon>Streptophyta</taxon>
        <taxon>Embryophyta</taxon>
        <taxon>Tracheophyta</taxon>
        <taxon>Spermatophyta</taxon>
        <taxon>Magnoliopsida</taxon>
        <taxon>eudicotyledons</taxon>
        <taxon>Gunneridae</taxon>
        <taxon>Pentapetalae</taxon>
        <taxon>asterids</taxon>
        <taxon>campanulids</taxon>
        <taxon>Asterales</taxon>
        <taxon>Asteraceae</taxon>
        <taxon>Carduoideae</taxon>
        <taxon>Cardueae</taxon>
        <taxon>Centaureinae</taxon>
        <taxon>Centaurea</taxon>
    </lineage>
</organism>
<sequence length="105" mass="12046">MLTIRWKELYPYVTQSVLLESNSKFTSIPKPHFFAINREQFDFVEPRLTNKCHDPRWVEKGGKPVCGRGVSEGGVRVRVPHRLDLDQIFTIYVGRFGPSLADVGL</sequence>
<keyword evidence="2" id="KW-1185">Reference proteome</keyword>
<dbReference type="PANTHER" id="PTHR12224">
    <property type="entry name" value="BETA-1,4-MANNOSYL-GLYCOPROTEIN BETA-1,4-N-ACETYLGLUCOSAMINYL-TRANSFERASE"/>
    <property type="match status" value="1"/>
</dbReference>
<reference evidence="1" key="1">
    <citation type="submission" date="2023-03" db="EMBL/GenBank/DDBJ databases">
        <title>Chromosome-scale reference genome and RAD-based genetic map of yellow starthistle (Centaurea solstitialis) reveal putative structural variation and QTLs associated with invader traits.</title>
        <authorList>
            <person name="Reatini B."/>
            <person name="Cang F.A."/>
            <person name="Jiang Q."/>
            <person name="Mckibben M.T.W."/>
            <person name="Barker M.S."/>
            <person name="Rieseberg L.H."/>
            <person name="Dlugosch K.M."/>
        </authorList>
    </citation>
    <scope>NUCLEOTIDE SEQUENCE</scope>
    <source>
        <strain evidence="1">CAN-66</strain>
        <tissue evidence="1">Leaf</tissue>
    </source>
</reference>
<name>A0AA38TK84_9ASTR</name>
<comment type="caution">
    <text evidence="1">The sequence shown here is derived from an EMBL/GenBank/DDBJ whole genome shotgun (WGS) entry which is preliminary data.</text>
</comment>
<dbReference type="AlphaFoldDB" id="A0AA38TK84"/>
<gene>
    <name evidence="1" type="ORF">OSB04_007630</name>
</gene>
<dbReference type="InterPro" id="IPR006813">
    <property type="entry name" value="Glyco_trans_17"/>
</dbReference>
<accession>A0AA38TK84</accession>
<proteinExistence type="predicted"/>
<evidence type="ECO:0000313" key="1">
    <source>
        <dbReference type="EMBL" id="KAJ9562470.1"/>
    </source>
</evidence>